<protein>
    <submittedName>
        <fullName evidence="2">Uncharacterized protein</fullName>
    </submittedName>
</protein>
<dbReference type="EMBL" id="KV919062">
    <property type="protein sequence ID" value="OSX72433.1"/>
    <property type="molecule type" value="Genomic_DNA"/>
</dbReference>
<sequence>MVSRRRCPRPSGCNAGGHVRLVRWLRFLLLIWAATWAELLLCHAVVPEFPKPTTSWGNLHTLPIFHCEEHYPRMVNGSRGLDYKSAGPGARHVTRHIVLGAHTCAVPLGDLSAINGSLVRQRDGNITVGSEVVRKDRTATLRTADLVRGRYVQDTQYFPQARDGGGPTDALFPSTRHGLVYEAALGRTLALQRNSYAGSVYRVTRLYDVLAVSRLTLGVCMDPGCTHTAAVDTVGGGVSNWGRPGKYEEDDAHKVVLLTMPTAKSGSRATVSMMDSAVLSLGYRAMVDRGWLSRPPADGGVHAWPLSGLLILFRPRSSTEAIPGALTSRHYAFGGNHTADKDNEDPSMWLQSLAYILCQSPTRSFLTNPGRMCSGVPPVGGTPPLEGIIEDQRSNVLPGVVPTSPWKINGRRAPESPALPRRLVFRWDVDPYGNVTLEDCGDIGHSFEALRPAWLAGATSREINPASSDEVALGRSLGGSCLSTIADGAGKFQAQARLYSVGTPPQDFGEVDAVARELAQEYVVEAFGVDPPGAPSSTAAILLAVIVILPEALGVAVLAVEPRRWNRRAAAVLVLVFATGAISMAGIVYQAVEEVRGAAWRAGTVRDQVAVEVPTAVNDARHAAVQDRTLTGLLIVRSETTFVVARTGFRPGLVVWVAAGTAACYAALSIAAGVAAGVAARRQRTGMHVVQTGGGRQGGGAAAAAAEAAAARATARGGGGGVIVAARGSLNRTQFYSGARYRTSRQQTRLFSINVRLCGSGSRDFARNGWNTRARRS</sequence>
<feature type="transmembrane region" description="Helical" evidence="1">
    <location>
        <begin position="539"/>
        <end position="560"/>
    </location>
</feature>
<keyword evidence="1" id="KW-1133">Transmembrane helix</keyword>
<keyword evidence="3" id="KW-1185">Reference proteome</keyword>
<feature type="transmembrane region" description="Helical" evidence="1">
    <location>
        <begin position="572"/>
        <end position="592"/>
    </location>
</feature>
<evidence type="ECO:0000313" key="2">
    <source>
        <dbReference type="EMBL" id="OSX72433.1"/>
    </source>
</evidence>
<keyword evidence="1" id="KW-0812">Transmembrane</keyword>
<proteinExistence type="predicted"/>
<keyword evidence="1" id="KW-0472">Membrane</keyword>
<organism evidence="2 3">
    <name type="scientific">Porphyra umbilicalis</name>
    <name type="common">Purple laver</name>
    <name type="synonym">Red alga</name>
    <dbReference type="NCBI Taxonomy" id="2786"/>
    <lineage>
        <taxon>Eukaryota</taxon>
        <taxon>Rhodophyta</taxon>
        <taxon>Bangiophyceae</taxon>
        <taxon>Bangiales</taxon>
        <taxon>Bangiaceae</taxon>
        <taxon>Porphyra</taxon>
    </lineage>
</organism>
<gene>
    <name evidence="2" type="ORF">BU14_0436s0005</name>
</gene>
<reference evidence="2 3" key="1">
    <citation type="submission" date="2017-03" db="EMBL/GenBank/DDBJ databases">
        <title>WGS assembly of Porphyra umbilicalis.</title>
        <authorList>
            <person name="Brawley S.H."/>
            <person name="Blouin N.A."/>
            <person name="Ficko-Blean E."/>
            <person name="Wheeler G.L."/>
            <person name="Lohr M."/>
            <person name="Goodson H.V."/>
            <person name="Jenkins J.W."/>
            <person name="Blaby-Haas C.E."/>
            <person name="Helliwell K.E."/>
            <person name="Chan C."/>
            <person name="Marriage T."/>
            <person name="Bhattacharya D."/>
            <person name="Klein A.S."/>
            <person name="Badis Y."/>
            <person name="Brodie J."/>
            <person name="Cao Y."/>
            <person name="Collen J."/>
            <person name="Dittami S.M."/>
            <person name="Gachon C.M."/>
            <person name="Green B.R."/>
            <person name="Karpowicz S."/>
            <person name="Kim J.W."/>
            <person name="Kudahl U."/>
            <person name="Lin S."/>
            <person name="Michel G."/>
            <person name="Mittag M."/>
            <person name="Olson B.J."/>
            <person name="Pangilinan J."/>
            <person name="Peng Y."/>
            <person name="Qiu H."/>
            <person name="Shu S."/>
            <person name="Singer J.T."/>
            <person name="Smith A.G."/>
            <person name="Sprecher B.N."/>
            <person name="Wagner V."/>
            <person name="Wang W."/>
            <person name="Wang Z.-Y."/>
            <person name="Yan J."/>
            <person name="Yarish C."/>
            <person name="Zoeuner-Riek S."/>
            <person name="Zhuang Y."/>
            <person name="Zou Y."/>
            <person name="Lindquist E.A."/>
            <person name="Grimwood J."/>
            <person name="Barry K."/>
            <person name="Rokhsar D.S."/>
            <person name="Schmutz J."/>
            <person name="Stiller J.W."/>
            <person name="Grossman A.R."/>
            <person name="Prochnik S.E."/>
        </authorList>
    </citation>
    <scope>NUCLEOTIDE SEQUENCE [LARGE SCALE GENOMIC DNA]</scope>
    <source>
        <strain evidence="2">4086291</strain>
    </source>
</reference>
<dbReference type="Proteomes" id="UP000218209">
    <property type="component" value="Unassembled WGS sequence"/>
</dbReference>
<evidence type="ECO:0000313" key="3">
    <source>
        <dbReference type="Proteomes" id="UP000218209"/>
    </source>
</evidence>
<accession>A0A1X6NVN7</accession>
<evidence type="ECO:0000256" key="1">
    <source>
        <dbReference type="SAM" id="Phobius"/>
    </source>
</evidence>
<dbReference type="AlphaFoldDB" id="A0A1X6NVN7"/>
<feature type="transmembrane region" description="Helical" evidence="1">
    <location>
        <begin position="653"/>
        <end position="678"/>
    </location>
</feature>
<name>A0A1X6NVN7_PORUM</name>